<feature type="signal peptide" evidence="5">
    <location>
        <begin position="1"/>
        <end position="19"/>
    </location>
</feature>
<evidence type="ECO:0000256" key="5">
    <source>
        <dbReference type="SAM" id="SignalP"/>
    </source>
</evidence>
<dbReference type="PANTHER" id="PTHR30483:SF6">
    <property type="entry name" value="PERIPLASMIC BINDING PROTEIN OF ABC TRANSPORTER FOR NATURAL AMINO ACIDS"/>
    <property type="match status" value="1"/>
</dbReference>
<evidence type="ECO:0000313" key="8">
    <source>
        <dbReference type="Proteomes" id="UP000194137"/>
    </source>
</evidence>
<dbReference type="Proteomes" id="UP000194137">
    <property type="component" value="Chromosome"/>
</dbReference>
<proteinExistence type="inferred from homology"/>
<keyword evidence="8" id="KW-1185">Reference proteome</keyword>
<dbReference type="CDD" id="cd06338">
    <property type="entry name" value="PBP1_ABC_ligand_binding-like"/>
    <property type="match status" value="1"/>
</dbReference>
<evidence type="ECO:0000256" key="2">
    <source>
        <dbReference type="ARBA" id="ARBA00022448"/>
    </source>
</evidence>
<dbReference type="KEGG" id="psin:CAK95_06105"/>
<evidence type="ECO:0000256" key="4">
    <source>
        <dbReference type="ARBA" id="ARBA00022970"/>
    </source>
</evidence>
<feature type="chain" id="PRO_5012416262" evidence="5">
    <location>
        <begin position="20"/>
        <end position="409"/>
    </location>
</feature>
<reference evidence="7 8" key="1">
    <citation type="submission" date="2017-05" db="EMBL/GenBank/DDBJ databases">
        <title>Full genome sequence of Pseudorhodoplanes sinuspersici.</title>
        <authorList>
            <person name="Dastgheib S.M.M."/>
            <person name="Shavandi M."/>
            <person name="Tirandaz H."/>
        </authorList>
    </citation>
    <scope>NUCLEOTIDE SEQUENCE [LARGE SCALE GENOMIC DNA]</scope>
    <source>
        <strain evidence="7 8">RIPI110</strain>
    </source>
</reference>
<dbReference type="InterPro" id="IPR028081">
    <property type="entry name" value="Leu-bd"/>
</dbReference>
<feature type="domain" description="Leucine-binding protein" evidence="6">
    <location>
        <begin position="24"/>
        <end position="372"/>
    </location>
</feature>
<dbReference type="PANTHER" id="PTHR30483">
    <property type="entry name" value="LEUCINE-SPECIFIC-BINDING PROTEIN"/>
    <property type="match status" value="1"/>
</dbReference>
<dbReference type="SUPFAM" id="SSF53822">
    <property type="entry name" value="Periplasmic binding protein-like I"/>
    <property type="match status" value="1"/>
</dbReference>
<keyword evidence="2" id="KW-0813">Transport</keyword>
<evidence type="ECO:0000259" key="6">
    <source>
        <dbReference type="Pfam" id="PF13458"/>
    </source>
</evidence>
<accession>A0A1W6ZMW6</accession>
<comment type="similarity">
    <text evidence="1">Belongs to the leucine-binding protein family.</text>
</comment>
<organism evidence="7 8">
    <name type="scientific">Pseudorhodoplanes sinuspersici</name>
    <dbReference type="NCBI Taxonomy" id="1235591"/>
    <lineage>
        <taxon>Bacteria</taxon>
        <taxon>Pseudomonadati</taxon>
        <taxon>Pseudomonadota</taxon>
        <taxon>Alphaproteobacteria</taxon>
        <taxon>Hyphomicrobiales</taxon>
        <taxon>Pseudorhodoplanes</taxon>
    </lineage>
</organism>
<dbReference type="InterPro" id="IPR000709">
    <property type="entry name" value="Leu_Ile_Val-bd"/>
</dbReference>
<evidence type="ECO:0000313" key="7">
    <source>
        <dbReference type="EMBL" id="ARP98699.1"/>
    </source>
</evidence>
<protein>
    <submittedName>
        <fullName evidence="7">Branched-chain amino acid ABC transporter substrate-binding protein</fullName>
    </submittedName>
</protein>
<dbReference type="Pfam" id="PF13458">
    <property type="entry name" value="Peripla_BP_6"/>
    <property type="match status" value="1"/>
</dbReference>
<keyword evidence="3 5" id="KW-0732">Signal</keyword>
<evidence type="ECO:0000256" key="3">
    <source>
        <dbReference type="ARBA" id="ARBA00022729"/>
    </source>
</evidence>
<dbReference type="Gene3D" id="3.40.50.2300">
    <property type="match status" value="2"/>
</dbReference>
<dbReference type="GO" id="GO:0006865">
    <property type="term" value="P:amino acid transport"/>
    <property type="evidence" value="ECO:0007669"/>
    <property type="project" value="UniProtKB-KW"/>
</dbReference>
<dbReference type="STRING" id="1235591.CAK95_06105"/>
<gene>
    <name evidence="7" type="ORF">CAK95_06105</name>
</gene>
<dbReference type="AlphaFoldDB" id="A0A1W6ZMW6"/>
<keyword evidence="4" id="KW-0029">Amino-acid transport</keyword>
<name>A0A1W6ZMW6_9HYPH</name>
<dbReference type="InterPro" id="IPR051010">
    <property type="entry name" value="BCAA_transport"/>
</dbReference>
<evidence type="ECO:0000256" key="1">
    <source>
        <dbReference type="ARBA" id="ARBA00010062"/>
    </source>
</evidence>
<dbReference type="EMBL" id="CP021112">
    <property type="protein sequence ID" value="ARP98699.1"/>
    <property type="molecule type" value="Genomic_DNA"/>
</dbReference>
<dbReference type="InterPro" id="IPR028082">
    <property type="entry name" value="Peripla_BP_I"/>
</dbReference>
<dbReference type="PRINTS" id="PR00337">
    <property type="entry name" value="LEUILEVALBP"/>
</dbReference>
<sequence length="409" mass="44193">MAAAIVATAAFALGSPAQAQSGEPIKIGFGMALTGPLAANGKQALLGMQIWEDQINKKGGLLGRPVKLVYYDDQTNPSTVPGLYTKLLDVDKVDLVVGPYATNMIAPSMPVIMQKGKVYISLFGLAVNSEFNYPKYFSMIPTGQNTKPSFTEGFFDVAAKNKLGTVALVAADAEFSRNACEGARENAKKFNMKIVYDRTYPPATTDFTPIVRAIQAANPDAVVVCSYPLDSVGMVRAVNEIGFKPKMIGGAMVGLQATVFKTQLGPLLNGIINYETWVPSKHFLNPEVEAFLKEYQSRAKAAGVDPLGYYLGTWGYAYVELLGKAVEGAKSLNDDKIAKYLRTHTIPTIMGPIKFGKNGEWAESGMMQVQYKGIKGNDIDQFRGMDVQTVVAPAKLATGEAVVPFEKLR</sequence>